<dbReference type="PANTHER" id="PTHR10367">
    <property type="entry name" value="MRNA-CAPPING ENZYME"/>
    <property type="match status" value="1"/>
</dbReference>
<reference evidence="2 3" key="1">
    <citation type="submission" date="2024-08" db="EMBL/GenBank/DDBJ databases">
        <title>Gnathostoma spinigerum genome.</title>
        <authorList>
            <person name="Gonzalez-Bertolin B."/>
            <person name="Monzon S."/>
            <person name="Zaballos A."/>
            <person name="Jimenez P."/>
            <person name="Dekumyoy P."/>
            <person name="Varona S."/>
            <person name="Cuesta I."/>
            <person name="Sumanam S."/>
            <person name="Adisakwattana P."/>
            <person name="Gasser R.B."/>
            <person name="Hernandez-Gonzalez A."/>
            <person name="Young N.D."/>
            <person name="Perteguer M.J."/>
        </authorList>
    </citation>
    <scope>NUCLEOTIDE SEQUENCE [LARGE SCALE GENOMIC DNA]</scope>
    <source>
        <strain evidence="2">AL3</strain>
        <tissue evidence="2">Liver</tissue>
    </source>
</reference>
<dbReference type="SUPFAM" id="SSF52799">
    <property type="entry name" value="(Phosphotyrosine protein) phosphatases II"/>
    <property type="match status" value="1"/>
</dbReference>
<dbReference type="GO" id="GO:0003824">
    <property type="term" value="F:catalytic activity"/>
    <property type="evidence" value="ECO:0007669"/>
    <property type="project" value="UniProtKB-ARBA"/>
</dbReference>
<name>A0ABD6F0E6_9BILA</name>
<proteinExistence type="predicted"/>
<comment type="caution">
    <text evidence="2">The sequence shown here is derived from an EMBL/GenBank/DDBJ whole genome shotgun (WGS) entry which is preliminary data.</text>
</comment>
<dbReference type="InterPro" id="IPR029021">
    <property type="entry name" value="Prot-tyrosine_phosphatase-like"/>
</dbReference>
<feature type="region of interest" description="Disordered" evidence="1">
    <location>
        <begin position="1"/>
        <end position="23"/>
    </location>
</feature>
<dbReference type="PANTHER" id="PTHR10367:SF17">
    <property type="entry name" value="MRNA-CAPPING ENZYME"/>
    <property type="match status" value="1"/>
</dbReference>
<dbReference type="Gene3D" id="3.90.190.10">
    <property type="entry name" value="Protein tyrosine phosphatase superfamily"/>
    <property type="match status" value="1"/>
</dbReference>
<dbReference type="EMBL" id="JBGFUD010010731">
    <property type="protein sequence ID" value="MFH4982993.1"/>
    <property type="molecule type" value="Genomic_DNA"/>
</dbReference>
<feature type="compositionally biased region" description="Acidic residues" evidence="1">
    <location>
        <begin position="1"/>
        <end position="10"/>
    </location>
</feature>
<evidence type="ECO:0000313" key="3">
    <source>
        <dbReference type="Proteomes" id="UP001608902"/>
    </source>
</evidence>
<organism evidence="2 3">
    <name type="scientific">Gnathostoma spinigerum</name>
    <dbReference type="NCBI Taxonomy" id="75299"/>
    <lineage>
        <taxon>Eukaryota</taxon>
        <taxon>Metazoa</taxon>
        <taxon>Ecdysozoa</taxon>
        <taxon>Nematoda</taxon>
        <taxon>Chromadorea</taxon>
        <taxon>Rhabditida</taxon>
        <taxon>Spirurina</taxon>
        <taxon>Gnathostomatomorpha</taxon>
        <taxon>Gnathostomatoidea</taxon>
        <taxon>Gnathostomatidae</taxon>
        <taxon>Gnathostoma</taxon>
    </lineage>
</organism>
<sequence>MAEDEIDYDFSDPKGPTPEKAKLGPPDRWMYCPPMATEVIGKHFLAFKTPLCSLYDSQVEKQYQFHPKDVFKKKLAGAEKGAKIGLWVDLTKTNRYYSHKEVERHNCLYKKLPLQGHGATPTVAETKIFCDAVEEYLKCVCIPWYDVNSLIRRGFGDFFACADYSAAL</sequence>
<keyword evidence="3" id="KW-1185">Reference proteome</keyword>
<dbReference type="InterPro" id="IPR051029">
    <property type="entry name" value="mRNA_Capping_Enz/RNA_Phosphat"/>
</dbReference>
<dbReference type="Proteomes" id="UP001608902">
    <property type="component" value="Unassembled WGS sequence"/>
</dbReference>
<evidence type="ECO:0000313" key="2">
    <source>
        <dbReference type="EMBL" id="MFH4982993.1"/>
    </source>
</evidence>
<protein>
    <submittedName>
        <fullName evidence="2">Uncharacterized protein</fullName>
    </submittedName>
</protein>
<gene>
    <name evidence="2" type="ORF">AB6A40_009702</name>
</gene>
<dbReference type="AlphaFoldDB" id="A0ABD6F0E6"/>
<accession>A0ABD6F0E6</accession>
<evidence type="ECO:0000256" key="1">
    <source>
        <dbReference type="SAM" id="MobiDB-lite"/>
    </source>
</evidence>